<evidence type="ECO:0000256" key="1">
    <source>
        <dbReference type="SAM" id="MobiDB-lite"/>
    </source>
</evidence>
<gene>
    <name evidence="2" type="ORF">E2562_037302</name>
</gene>
<name>A0A6G1E8R7_9ORYZ</name>
<feature type="compositionally biased region" description="Low complexity" evidence="1">
    <location>
        <begin position="87"/>
        <end position="97"/>
    </location>
</feature>
<dbReference type="AlphaFoldDB" id="A0A6G1E8R7"/>
<dbReference type="EMBL" id="SPHZ02000005">
    <property type="protein sequence ID" value="KAF0920834.1"/>
    <property type="molecule type" value="Genomic_DNA"/>
</dbReference>
<evidence type="ECO:0000313" key="2">
    <source>
        <dbReference type="EMBL" id="KAF0920834.1"/>
    </source>
</evidence>
<accession>A0A6G1E8R7</accession>
<proteinExistence type="predicted"/>
<evidence type="ECO:0000313" key="3">
    <source>
        <dbReference type="Proteomes" id="UP000479710"/>
    </source>
</evidence>
<keyword evidence="3" id="KW-1185">Reference proteome</keyword>
<feature type="compositionally biased region" description="Low complexity" evidence="1">
    <location>
        <begin position="33"/>
        <end position="45"/>
    </location>
</feature>
<reference evidence="2 3" key="1">
    <citation type="submission" date="2019-11" db="EMBL/GenBank/DDBJ databases">
        <title>Whole genome sequence of Oryza granulata.</title>
        <authorList>
            <person name="Li W."/>
        </authorList>
    </citation>
    <scope>NUCLEOTIDE SEQUENCE [LARGE SCALE GENOMIC DNA]</scope>
    <source>
        <strain evidence="3">cv. Menghai</strain>
        <tissue evidence="2">Leaf</tissue>
    </source>
</reference>
<feature type="region of interest" description="Disordered" evidence="1">
    <location>
        <begin position="1"/>
        <end position="97"/>
    </location>
</feature>
<dbReference type="Proteomes" id="UP000479710">
    <property type="component" value="Unassembled WGS sequence"/>
</dbReference>
<protein>
    <submittedName>
        <fullName evidence="2">Uncharacterized protein</fullName>
    </submittedName>
</protein>
<comment type="caution">
    <text evidence="2">The sequence shown here is derived from an EMBL/GenBank/DDBJ whole genome shotgun (WGS) entry which is preliminary data.</text>
</comment>
<sequence>MNRAEHTGSSEAAEAAGVQRHSSALATEVGGVAATTSPSTTPTGGHLAAGDSRSAGEEPGVPATASPSARPAGEVARVMGRSSASGPTPTDTAAPVAVTRFAFVPRPLRLRSPEYRSADFVPVRDFDDSCAGTVS</sequence>
<organism evidence="2 3">
    <name type="scientific">Oryza meyeriana var. granulata</name>
    <dbReference type="NCBI Taxonomy" id="110450"/>
    <lineage>
        <taxon>Eukaryota</taxon>
        <taxon>Viridiplantae</taxon>
        <taxon>Streptophyta</taxon>
        <taxon>Embryophyta</taxon>
        <taxon>Tracheophyta</taxon>
        <taxon>Spermatophyta</taxon>
        <taxon>Magnoliopsida</taxon>
        <taxon>Liliopsida</taxon>
        <taxon>Poales</taxon>
        <taxon>Poaceae</taxon>
        <taxon>BOP clade</taxon>
        <taxon>Oryzoideae</taxon>
        <taxon>Oryzeae</taxon>
        <taxon>Oryzinae</taxon>
        <taxon>Oryza</taxon>
        <taxon>Oryza meyeriana</taxon>
    </lineage>
</organism>